<evidence type="ECO:0000256" key="6">
    <source>
        <dbReference type="ARBA" id="ARBA00018464"/>
    </source>
</evidence>
<dbReference type="InterPro" id="IPR013785">
    <property type="entry name" value="Aldolase_TIM"/>
</dbReference>
<dbReference type="InterPro" id="IPR006062">
    <property type="entry name" value="His_biosynth"/>
</dbReference>
<dbReference type="Proteomes" id="UP001595987">
    <property type="component" value="Unassembled WGS sequence"/>
</dbReference>
<keyword evidence="16" id="KW-1185">Reference proteome</keyword>
<evidence type="ECO:0000256" key="12">
    <source>
        <dbReference type="HAMAP-Rule" id="MF_01014"/>
    </source>
</evidence>
<sequence length="237" mass="25799">MTHIIPAIDLQNGQAVRLYKGDYDQKTIYSDKPEELAARFEAMGVEYLHLVDLDGAKAGTTANLATIRKIKQATNLKIELGGGIRDLETLKLYLDDVKLTRVILGTAALKNPDFLKAALAKYGAEKIVVGVDIKDGKVATSGWLETSSTPYLNFLHELEAIGVTTTVITDISKDGTLTGPNFALYDEIACETKLNFVVSGGVKDASDIKQAQKSDFYGIIVGKAYYEGKIDLESVFK</sequence>
<dbReference type="InterPro" id="IPR006063">
    <property type="entry name" value="HisA_bact_arch"/>
</dbReference>
<evidence type="ECO:0000313" key="15">
    <source>
        <dbReference type="EMBL" id="MFC4653138.1"/>
    </source>
</evidence>
<feature type="active site" description="Proton donor" evidence="12">
    <location>
        <position position="132"/>
    </location>
</feature>
<evidence type="ECO:0000256" key="4">
    <source>
        <dbReference type="ARBA" id="ARBA00009667"/>
    </source>
</evidence>
<dbReference type="EC" id="5.3.1.16" evidence="5 12"/>
<dbReference type="GO" id="GO:0003949">
    <property type="term" value="F:1-(5-phosphoribosyl)-5-[(5-phosphoribosylamino)methylideneamino]imidazole-4-carboxamide isomerase activity"/>
    <property type="evidence" value="ECO:0007669"/>
    <property type="project" value="UniProtKB-EC"/>
</dbReference>
<dbReference type="CDD" id="cd04732">
    <property type="entry name" value="HisA"/>
    <property type="match status" value="1"/>
</dbReference>
<evidence type="ECO:0000256" key="1">
    <source>
        <dbReference type="ARBA" id="ARBA00000901"/>
    </source>
</evidence>
<dbReference type="PANTHER" id="PTHR43090:SF2">
    <property type="entry name" value="1-(5-PHOSPHORIBOSYL)-5-[(5-PHOSPHORIBOSYLAMINO)METHYLIDENEAMINO] IMIDAZOLE-4-CARBOXAMIDE ISOMERASE"/>
    <property type="match status" value="1"/>
</dbReference>
<organism evidence="15 16">
    <name type="scientific">Lactococcus nasutitermitis</name>
    <dbReference type="NCBI Taxonomy" id="1652957"/>
    <lineage>
        <taxon>Bacteria</taxon>
        <taxon>Bacillati</taxon>
        <taxon>Bacillota</taxon>
        <taxon>Bacilli</taxon>
        <taxon>Lactobacillales</taxon>
        <taxon>Streptococcaceae</taxon>
        <taxon>Lactococcus</taxon>
    </lineage>
</organism>
<keyword evidence="9 12" id="KW-0368">Histidine biosynthesis</keyword>
<comment type="catalytic activity">
    <reaction evidence="1 12 14">
        <text>1-(5-phospho-beta-D-ribosyl)-5-[(5-phospho-beta-D-ribosylamino)methylideneamino]imidazole-4-carboxamide = 5-[(5-phospho-1-deoxy-D-ribulos-1-ylimino)methylamino]-1-(5-phospho-beta-D-ribosyl)imidazole-4-carboxamide</text>
        <dbReference type="Rhea" id="RHEA:15469"/>
        <dbReference type="ChEBI" id="CHEBI:58435"/>
        <dbReference type="ChEBI" id="CHEBI:58525"/>
        <dbReference type="EC" id="5.3.1.16"/>
    </reaction>
</comment>
<dbReference type="SUPFAM" id="SSF51366">
    <property type="entry name" value="Ribulose-phoshate binding barrel"/>
    <property type="match status" value="1"/>
</dbReference>
<evidence type="ECO:0000256" key="10">
    <source>
        <dbReference type="ARBA" id="ARBA00023235"/>
    </source>
</evidence>
<evidence type="ECO:0000256" key="9">
    <source>
        <dbReference type="ARBA" id="ARBA00023102"/>
    </source>
</evidence>
<evidence type="ECO:0000256" key="5">
    <source>
        <dbReference type="ARBA" id="ARBA00012550"/>
    </source>
</evidence>
<evidence type="ECO:0000256" key="3">
    <source>
        <dbReference type="ARBA" id="ARBA00005133"/>
    </source>
</evidence>
<proteinExistence type="inferred from homology"/>
<keyword evidence="7 12" id="KW-0963">Cytoplasm</keyword>
<evidence type="ECO:0000313" key="16">
    <source>
        <dbReference type="Proteomes" id="UP001595987"/>
    </source>
</evidence>
<keyword evidence="10 12" id="KW-0413">Isomerase</keyword>
<protein>
    <recommendedName>
        <fullName evidence="6 12">1-(5-phosphoribosyl)-5-[(5-phosphoribosylamino)methylideneamino] imidazole-4-carboxamide isomerase</fullName>
        <ecNumber evidence="5 12">5.3.1.16</ecNumber>
    </recommendedName>
    <alternativeName>
        <fullName evidence="11 12">Phosphoribosylformimino-5-aminoimidazole carboxamide ribotide isomerase</fullName>
    </alternativeName>
</protein>
<comment type="similarity">
    <text evidence="4 12 13">Belongs to the HisA/HisF family.</text>
</comment>
<accession>A0ABV9JGQ9</accession>
<evidence type="ECO:0000256" key="7">
    <source>
        <dbReference type="ARBA" id="ARBA00022490"/>
    </source>
</evidence>
<dbReference type="PANTHER" id="PTHR43090">
    <property type="entry name" value="1-(5-PHOSPHORIBOSYL)-5-[(5-PHOSPHORIBOSYLAMINO)METHYLIDENEAMINO] IMIDAZOLE-4-CARBOXAMIDE ISOMERASE"/>
    <property type="match status" value="1"/>
</dbReference>
<dbReference type="EMBL" id="JBHSGD010000008">
    <property type="protein sequence ID" value="MFC4653138.1"/>
    <property type="molecule type" value="Genomic_DNA"/>
</dbReference>
<dbReference type="Pfam" id="PF00977">
    <property type="entry name" value="His_biosynth"/>
    <property type="match status" value="1"/>
</dbReference>
<evidence type="ECO:0000256" key="11">
    <source>
        <dbReference type="ARBA" id="ARBA00030547"/>
    </source>
</evidence>
<dbReference type="RefSeq" id="WP_213536289.1">
    <property type="nucleotide sequence ID" value="NZ_BOVQ01000006.1"/>
</dbReference>
<name>A0ABV9JGQ9_9LACT</name>
<comment type="subcellular location">
    <subcellularLocation>
        <location evidence="2 12 14">Cytoplasm</location>
    </subcellularLocation>
</comment>
<feature type="active site" description="Proton acceptor" evidence="12">
    <location>
        <position position="9"/>
    </location>
</feature>
<gene>
    <name evidence="12 15" type="primary">hisA</name>
    <name evidence="15" type="ORF">ACFO26_09505</name>
</gene>
<dbReference type="HAMAP" id="MF_01014">
    <property type="entry name" value="HisA"/>
    <property type="match status" value="1"/>
</dbReference>
<comment type="caution">
    <text evidence="15">The sequence shown here is derived from an EMBL/GenBank/DDBJ whole genome shotgun (WGS) entry which is preliminary data.</text>
</comment>
<dbReference type="Gene3D" id="3.20.20.70">
    <property type="entry name" value="Aldolase class I"/>
    <property type="match status" value="1"/>
</dbReference>
<evidence type="ECO:0000256" key="13">
    <source>
        <dbReference type="RuleBase" id="RU003657"/>
    </source>
</evidence>
<dbReference type="InterPro" id="IPR023016">
    <property type="entry name" value="HisA/PriA"/>
</dbReference>
<dbReference type="InterPro" id="IPR044524">
    <property type="entry name" value="Isoase_HisA-like"/>
</dbReference>
<evidence type="ECO:0000256" key="8">
    <source>
        <dbReference type="ARBA" id="ARBA00022605"/>
    </source>
</evidence>
<evidence type="ECO:0000256" key="2">
    <source>
        <dbReference type="ARBA" id="ARBA00004496"/>
    </source>
</evidence>
<evidence type="ECO:0000256" key="14">
    <source>
        <dbReference type="RuleBase" id="RU003658"/>
    </source>
</evidence>
<dbReference type="InterPro" id="IPR011060">
    <property type="entry name" value="RibuloseP-bd_barrel"/>
</dbReference>
<dbReference type="NCBIfam" id="TIGR00007">
    <property type="entry name" value="1-(5-phosphoribosyl)-5-[(5-phosphoribosylamino)methylideneamino]imidazole-4-carboxamide isomerase"/>
    <property type="match status" value="1"/>
</dbReference>
<comment type="pathway">
    <text evidence="3 12 14">Amino-acid biosynthesis; L-histidine biosynthesis; L-histidine from 5-phospho-alpha-D-ribose 1-diphosphate: step 4/9.</text>
</comment>
<keyword evidence="8 12" id="KW-0028">Amino-acid biosynthesis</keyword>
<reference evidence="16" key="1">
    <citation type="journal article" date="2019" name="Int. J. Syst. Evol. Microbiol.">
        <title>The Global Catalogue of Microorganisms (GCM) 10K type strain sequencing project: providing services to taxonomists for standard genome sequencing and annotation.</title>
        <authorList>
            <consortium name="The Broad Institute Genomics Platform"/>
            <consortium name="The Broad Institute Genome Sequencing Center for Infectious Disease"/>
            <person name="Wu L."/>
            <person name="Ma J."/>
        </authorList>
    </citation>
    <scope>NUCLEOTIDE SEQUENCE [LARGE SCALE GENOMIC DNA]</scope>
    <source>
        <strain evidence="16">CCUG 63287</strain>
    </source>
</reference>